<accession>A0A1V4A097</accession>
<keyword evidence="5" id="KW-0479">Metal-binding</keyword>
<name>A0A1V4A097_9ACTN</name>
<evidence type="ECO:0000256" key="14">
    <source>
        <dbReference type="ARBA" id="ARBA00080114"/>
    </source>
</evidence>
<dbReference type="FunFam" id="1.10.1060.10:FF:000004">
    <property type="entry name" value="Glutamate synthase, small subunit"/>
    <property type="match status" value="1"/>
</dbReference>
<dbReference type="InterPro" id="IPR006005">
    <property type="entry name" value="Glut_synth_ssu1"/>
</dbReference>
<dbReference type="GO" id="GO:0051539">
    <property type="term" value="F:4 iron, 4 sulfur cluster binding"/>
    <property type="evidence" value="ECO:0007669"/>
    <property type="project" value="UniProtKB-KW"/>
</dbReference>
<dbReference type="PANTHER" id="PTHR43100:SF1">
    <property type="entry name" value="GLUTAMATE SYNTHASE [NADPH] SMALL CHAIN"/>
    <property type="match status" value="1"/>
</dbReference>
<evidence type="ECO:0000256" key="1">
    <source>
        <dbReference type="ARBA" id="ARBA00001966"/>
    </source>
</evidence>
<dbReference type="AlphaFoldDB" id="A0A1V4A097"/>
<dbReference type="Gene3D" id="3.50.50.60">
    <property type="entry name" value="FAD/NAD(P)-binding domain"/>
    <property type="match status" value="1"/>
</dbReference>
<evidence type="ECO:0000256" key="10">
    <source>
        <dbReference type="ARBA" id="ARBA00023164"/>
    </source>
</evidence>
<dbReference type="Gene3D" id="1.10.1060.10">
    <property type="entry name" value="Alpha-helical ferredoxin"/>
    <property type="match status" value="1"/>
</dbReference>
<proteinExistence type="predicted"/>
<evidence type="ECO:0000256" key="6">
    <source>
        <dbReference type="ARBA" id="ARBA00022857"/>
    </source>
</evidence>
<dbReference type="InterPro" id="IPR051394">
    <property type="entry name" value="Glutamate_Synthase"/>
</dbReference>
<dbReference type="OrthoDB" id="9803192at2"/>
<dbReference type="PRINTS" id="PR00419">
    <property type="entry name" value="ADXRDTASE"/>
</dbReference>
<evidence type="ECO:0000256" key="7">
    <source>
        <dbReference type="ARBA" id="ARBA00023002"/>
    </source>
</evidence>
<dbReference type="RefSeq" id="WP_077974078.1">
    <property type="nucleotide sequence ID" value="NZ_CP045178.1"/>
</dbReference>
<protein>
    <recommendedName>
        <fullName evidence="13">Glutamate synthase [NADPH] small chain</fullName>
        <ecNumber evidence="2">1.4.1.13</ecNumber>
    </recommendedName>
    <alternativeName>
        <fullName evidence="14">Glutamate synthase subunit beta</fullName>
    </alternativeName>
</protein>
<evidence type="ECO:0000256" key="8">
    <source>
        <dbReference type="ARBA" id="ARBA00023004"/>
    </source>
</evidence>
<dbReference type="GO" id="GO:0006537">
    <property type="term" value="P:glutamate biosynthetic process"/>
    <property type="evidence" value="ECO:0007669"/>
    <property type="project" value="UniProtKB-KW"/>
</dbReference>
<keyword evidence="7" id="KW-0560">Oxidoreductase</keyword>
<keyword evidence="3" id="KW-0004">4Fe-4S</keyword>
<dbReference type="FunFam" id="3.50.50.60:FF:000068">
    <property type="entry name" value="Glutamate synthase small subunit"/>
    <property type="match status" value="1"/>
</dbReference>
<dbReference type="InterPro" id="IPR028261">
    <property type="entry name" value="DPD_II"/>
</dbReference>
<dbReference type="EMBL" id="MVFC01000049">
    <property type="protein sequence ID" value="OON71728.1"/>
    <property type="molecule type" value="Genomic_DNA"/>
</dbReference>
<dbReference type="InterPro" id="IPR036188">
    <property type="entry name" value="FAD/NAD-bd_sf"/>
</dbReference>
<dbReference type="FunFam" id="3.50.50.60:FF:000124">
    <property type="entry name" value="Glutamate synthase small subunit"/>
    <property type="match status" value="1"/>
</dbReference>
<sequence length="486" mass="52698">MADPKGFLTHGREVAETRPVPERVQDWNEVYVPGGLLPIISKQASRCMDCGIPFCHQGCPLGNLIPEWNDFAYREDWSAASERLHATNNFPEFTGRLCPAPCESACVLGINQDPVTIKNVEVSIIDKAWDSGDVAPRVPERLSGKTVAVIGSGPAGLAAAQQLTRAGHTVAVYERADRIGGLLRYGIPEFKMEKRHINRRIEQMRAEGTKFRTGVEIGRDIEAKKLRKRYDAVVIAAGSTISRDLPVPGRELNGIHFAMEYLPLSNKVQEGDFVAPPITAEGKHVVVIGGGDTGADCVGTAHRQGAASVTQLEIMPKPGAERNANQPWPTFPMLYKVTSAHEEGGERVYAVSTTHFEGDEDGNVQWLHLVEVEFKDGRLEQLAGTERKIPAQLVTLAMGFTGIDRSNGLVDQFGLEMDERGNVARDAEFATNVPGVYVAGDAGRGQSLIVWAIAEGRSAARGVDGYLTGASELPAPIRPTDRSMAV</sequence>
<dbReference type="Proteomes" id="UP000190539">
    <property type="component" value="Unassembled WGS sequence"/>
</dbReference>
<comment type="catalytic activity">
    <reaction evidence="12">
        <text>2 L-glutamate + NADP(+) = L-glutamine + 2-oxoglutarate + NADPH + H(+)</text>
        <dbReference type="Rhea" id="RHEA:15501"/>
        <dbReference type="ChEBI" id="CHEBI:15378"/>
        <dbReference type="ChEBI" id="CHEBI:16810"/>
        <dbReference type="ChEBI" id="CHEBI:29985"/>
        <dbReference type="ChEBI" id="CHEBI:57783"/>
        <dbReference type="ChEBI" id="CHEBI:58349"/>
        <dbReference type="ChEBI" id="CHEBI:58359"/>
        <dbReference type="EC" id="1.4.1.13"/>
    </reaction>
</comment>
<dbReference type="NCBIfam" id="TIGR01317">
    <property type="entry name" value="GOGAT_sm_gam"/>
    <property type="match status" value="1"/>
</dbReference>
<comment type="cofactor">
    <cofactor evidence="1">
        <name>[4Fe-4S] cluster</name>
        <dbReference type="ChEBI" id="CHEBI:49883"/>
    </cofactor>
</comment>
<keyword evidence="4" id="KW-0028">Amino-acid biosynthesis</keyword>
<gene>
    <name evidence="16" type="primary">gltD</name>
    <name evidence="16" type="ORF">B1H18_32580</name>
</gene>
<dbReference type="EC" id="1.4.1.13" evidence="2"/>
<keyword evidence="10" id="KW-0314">Glutamate biosynthesis</keyword>
<evidence type="ECO:0000256" key="12">
    <source>
        <dbReference type="ARBA" id="ARBA00048151"/>
    </source>
</evidence>
<keyword evidence="17" id="KW-1185">Reference proteome</keyword>
<dbReference type="GO" id="GO:0016639">
    <property type="term" value="F:oxidoreductase activity, acting on the CH-NH2 group of donors, NAD or NADP as acceptor"/>
    <property type="evidence" value="ECO:0007669"/>
    <property type="project" value="InterPro"/>
</dbReference>
<dbReference type="PROSITE" id="PS51379">
    <property type="entry name" value="4FE4S_FER_2"/>
    <property type="match status" value="1"/>
</dbReference>
<keyword evidence="8" id="KW-0408">Iron</keyword>
<keyword evidence="6" id="KW-0521">NADP</keyword>
<evidence type="ECO:0000259" key="15">
    <source>
        <dbReference type="PROSITE" id="PS51379"/>
    </source>
</evidence>
<evidence type="ECO:0000256" key="4">
    <source>
        <dbReference type="ARBA" id="ARBA00022605"/>
    </source>
</evidence>
<evidence type="ECO:0000313" key="17">
    <source>
        <dbReference type="Proteomes" id="UP000190539"/>
    </source>
</evidence>
<dbReference type="Pfam" id="PF07992">
    <property type="entry name" value="Pyr_redox_2"/>
    <property type="match status" value="1"/>
</dbReference>
<feature type="domain" description="4Fe-4S ferredoxin-type" evidence="15">
    <location>
        <begin position="38"/>
        <end position="69"/>
    </location>
</feature>
<comment type="pathway">
    <text evidence="11">Amino-acid biosynthesis; L-glutamate biosynthesis via GLT pathway; L-glutamate from 2-oxoglutarate and L-glutamine (NADP(+) route): step 1/1.</text>
</comment>
<dbReference type="SUPFAM" id="SSF51971">
    <property type="entry name" value="Nucleotide-binding domain"/>
    <property type="match status" value="1"/>
</dbReference>
<keyword evidence="9" id="KW-0411">Iron-sulfur</keyword>
<evidence type="ECO:0000256" key="5">
    <source>
        <dbReference type="ARBA" id="ARBA00022723"/>
    </source>
</evidence>
<dbReference type="InterPro" id="IPR017896">
    <property type="entry name" value="4Fe4S_Fe-S-bd"/>
</dbReference>
<evidence type="ECO:0000256" key="9">
    <source>
        <dbReference type="ARBA" id="ARBA00023014"/>
    </source>
</evidence>
<evidence type="ECO:0000256" key="2">
    <source>
        <dbReference type="ARBA" id="ARBA00012079"/>
    </source>
</evidence>
<dbReference type="STRING" id="83656.B1H18_32580"/>
<evidence type="ECO:0000256" key="11">
    <source>
        <dbReference type="ARBA" id="ARBA00037898"/>
    </source>
</evidence>
<dbReference type="InterPro" id="IPR009051">
    <property type="entry name" value="Helical_ferredxn"/>
</dbReference>
<dbReference type="Pfam" id="PF14691">
    <property type="entry name" value="Fer4_20"/>
    <property type="match status" value="1"/>
</dbReference>
<dbReference type="Gene3D" id="3.40.50.720">
    <property type="entry name" value="NAD(P)-binding Rossmann-like Domain"/>
    <property type="match status" value="1"/>
</dbReference>
<reference evidence="16 17" key="1">
    <citation type="submission" date="2017-02" db="EMBL/GenBank/DDBJ databases">
        <title>Draft Genome Sequence of Streptomyces tsukubaensis F601, a Producer of the immunosuppressant tacrolimus FK506.</title>
        <authorList>
            <person name="Zong G."/>
            <person name="Zhong C."/>
            <person name="Fu J."/>
            <person name="Qin R."/>
            <person name="Cao G."/>
        </authorList>
    </citation>
    <scope>NUCLEOTIDE SEQUENCE [LARGE SCALE GENOMIC DNA]</scope>
    <source>
        <strain evidence="16 17">F601</strain>
    </source>
</reference>
<organism evidence="16 17">
    <name type="scientific">Streptomyces tsukubensis</name>
    <dbReference type="NCBI Taxonomy" id="83656"/>
    <lineage>
        <taxon>Bacteria</taxon>
        <taxon>Bacillati</taxon>
        <taxon>Actinomycetota</taxon>
        <taxon>Actinomycetes</taxon>
        <taxon>Kitasatosporales</taxon>
        <taxon>Streptomycetaceae</taxon>
        <taxon>Streptomyces</taxon>
    </lineage>
</organism>
<dbReference type="PANTHER" id="PTHR43100">
    <property type="entry name" value="GLUTAMATE SYNTHASE [NADPH] SMALL CHAIN"/>
    <property type="match status" value="1"/>
</dbReference>
<dbReference type="SUPFAM" id="SSF46548">
    <property type="entry name" value="alpha-helical ferredoxin"/>
    <property type="match status" value="1"/>
</dbReference>
<evidence type="ECO:0000256" key="3">
    <source>
        <dbReference type="ARBA" id="ARBA00022485"/>
    </source>
</evidence>
<dbReference type="GO" id="GO:0046872">
    <property type="term" value="F:metal ion binding"/>
    <property type="evidence" value="ECO:0007669"/>
    <property type="project" value="UniProtKB-KW"/>
</dbReference>
<dbReference type="GO" id="GO:0004355">
    <property type="term" value="F:glutamate synthase (NADPH) activity"/>
    <property type="evidence" value="ECO:0007669"/>
    <property type="project" value="UniProtKB-EC"/>
</dbReference>
<comment type="caution">
    <text evidence="16">The sequence shown here is derived from an EMBL/GenBank/DDBJ whole genome shotgun (WGS) entry which is preliminary data.</text>
</comment>
<evidence type="ECO:0000256" key="13">
    <source>
        <dbReference type="ARBA" id="ARBA00073489"/>
    </source>
</evidence>
<dbReference type="InterPro" id="IPR023753">
    <property type="entry name" value="FAD/NAD-binding_dom"/>
</dbReference>
<evidence type="ECO:0000313" key="16">
    <source>
        <dbReference type="EMBL" id="OON71728.1"/>
    </source>
</evidence>